<dbReference type="RefSeq" id="WP_093824105.1">
    <property type="nucleotide sequence ID" value="NZ_FOLQ01000002.1"/>
</dbReference>
<dbReference type="AlphaFoldDB" id="A0A1I1LPX1"/>
<reference evidence="2 3" key="1">
    <citation type="submission" date="2016-10" db="EMBL/GenBank/DDBJ databases">
        <authorList>
            <person name="de Groot N.N."/>
        </authorList>
    </citation>
    <scope>NUCLEOTIDE SEQUENCE [LARGE SCALE GENOMIC DNA]</scope>
    <source>
        <strain evidence="2 3">DSM 26130</strain>
    </source>
</reference>
<name>A0A1I1LPX1_9BACT</name>
<evidence type="ECO:0000256" key="1">
    <source>
        <dbReference type="SAM" id="MobiDB-lite"/>
    </source>
</evidence>
<dbReference type="EMBL" id="FOLQ01000002">
    <property type="protein sequence ID" value="SFC72998.1"/>
    <property type="molecule type" value="Genomic_DNA"/>
</dbReference>
<feature type="region of interest" description="Disordered" evidence="1">
    <location>
        <begin position="21"/>
        <end position="43"/>
    </location>
</feature>
<evidence type="ECO:0000313" key="3">
    <source>
        <dbReference type="Proteomes" id="UP000198598"/>
    </source>
</evidence>
<feature type="compositionally biased region" description="Polar residues" evidence="1">
    <location>
        <begin position="25"/>
        <end position="40"/>
    </location>
</feature>
<dbReference type="OrthoDB" id="948714at2"/>
<proteinExistence type="predicted"/>
<protein>
    <submittedName>
        <fullName evidence="2">Uncharacterized protein</fullName>
    </submittedName>
</protein>
<evidence type="ECO:0000313" key="2">
    <source>
        <dbReference type="EMBL" id="SFC72998.1"/>
    </source>
</evidence>
<sequence length="270" mass="30708">MKTTILFLLPLASVLSCKEPRKDITPTNTTNPSSAGSQTPPVVEKSGVVKLGPVVQISGYSVDPNGDKTFLLNGNQLRVVWTRTTNYDYDEQNRLTGEKSVASYDRNWWEGYSYQYAPDLNTRYQNSENKEFLNTLLLNEQGYLKGNSGPGEYIYNAEGYLISYNGNGQEDTYTIENGNVIARKTVYRNGSVQYNTYEYDLTKPGIPSPFTYRGKPSQNLLIKQTLADSASPTTVFTHYYHFDTKNRPIREFVVTDKDPVPRSIREFMYK</sequence>
<organism evidence="2 3">
    <name type="scientific">Spirosoma endophyticum</name>
    <dbReference type="NCBI Taxonomy" id="662367"/>
    <lineage>
        <taxon>Bacteria</taxon>
        <taxon>Pseudomonadati</taxon>
        <taxon>Bacteroidota</taxon>
        <taxon>Cytophagia</taxon>
        <taxon>Cytophagales</taxon>
        <taxon>Cytophagaceae</taxon>
        <taxon>Spirosoma</taxon>
    </lineage>
</organism>
<keyword evidence="3" id="KW-1185">Reference proteome</keyword>
<dbReference type="Proteomes" id="UP000198598">
    <property type="component" value="Unassembled WGS sequence"/>
</dbReference>
<accession>A0A1I1LPX1</accession>
<gene>
    <name evidence="2" type="ORF">SAMN05216167_102254</name>
</gene>
<dbReference type="PROSITE" id="PS51257">
    <property type="entry name" value="PROKAR_LIPOPROTEIN"/>
    <property type="match status" value="1"/>
</dbReference>